<dbReference type="RefSeq" id="WP_095044504.1">
    <property type="nucleotide sequence ID" value="NZ_LN890655.1"/>
</dbReference>
<dbReference type="GO" id="GO:0003906">
    <property type="term" value="F:DNA-(apurinic or apyrimidinic site) endonuclease activity"/>
    <property type="evidence" value="ECO:0007669"/>
    <property type="project" value="TreeGrafter"/>
</dbReference>
<evidence type="ECO:0000256" key="3">
    <source>
        <dbReference type="ARBA" id="ARBA00022801"/>
    </source>
</evidence>
<dbReference type="InterPro" id="IPR020847">
    <property type="entry name" value="AP_endonuclease_F1_BS"/>
</dbReference>
<dbReference type="PROSITE" id="PS00726">
    <property type="entry name" value="AP_NUCLEASE_F1_1"/>
    <property type="match status" value="1"/>
</dbReference>
<dbReference type="InterPro" id="IPR004808">
    <property type="entry name" value="AP_endonuc_1"/>
</dbReference>
<organism evidence="9 10">
    <name type="scientific">Candidatus Promineifilum breve</name>
    <dbReference type="NCBI Taxonomy" id="1806508"/>
    <lineage>
        <taxon>Bacteria</taxon>
        <taxon>Bacillati</taxon>
        <taxon>Chloroflexota</taxon>
        <taxon>Ardenticatenia</taxon>
        <taxon>Candidatus Promineifilales</taxon>
        <taxon>Candidatus Promineifilaceae</taxon>
        <taxon>Candidatus Promineifilum</taxon>
    </lineage>
</organism>
<dbReference type="GO" id="GO:0046872">
    <property type="term" value="F:metal ion binding"/>
    <property type="evidence" value="ECO:0007669"/>
    <property type="project" value="UniProtKB-KW"/>
</dbReference>
<feature type="binding site" evidence="6">
    <location>
        <position position="248"/>
    </location>
    <ligand>
        <name>Mg(2+)</name>
        <dbReference type="ChEBI" id="CHEBI:18420"/>
        <label>1</label>
    </ligand>
</feature>
<comment type="similarity">
    <text evidence="1">Belongs to the DNA repair enzymes AP/ExoA family.</text>
</comment>
<feature type="site" description="Interaction with DNA substrate" evidence="7">
    <location>
        <position position="248"/>
    </location>
</feature>
<dbReference type="KEGG" id="pbf:CFX0092_A3391"/>
<dbReference type="GO" id="GO:0008311">
    <property type="term" value="F:double-stranded DNA 3'-5' DNA exonuclease activity"/>
    <property type="evidence" value="ECO:0007669"/>
    <property type="project" value="UniProtKB-EC"/>
</dbReference>
<evidence type="ECO:0000256" key="4">
    <source>
        <dbReference type="ARBA" id="ARBA00022842"/>
    </source>
</evidence>
<dbReference type="PANTHER" id="PTHR22748">
    <property type="entry name" value="AP ENDONUCLEASE"/>
    <property type="match status" value="1"/>
</dbReference>
<dbReference type="PANTHER" id="PTHR22748:SF6">
    <property type="entry name" value="DNA-(APURINIC OR APYRIMIDINIC SITE) ENDONUCLEASE"/>
    <property type="match status" value="1"/>
</dbReference>
<comment type="cofactor">
    <cofactor evidence="6">
        <name>Mg(2+)</name>
        <dbReference type="ChEBI" id="CHEBI:18420"/>
    </cofactor>
    <cofactor evidence="6">
        <name>Mn(2+)</name>
        <dbReference type="ChEBI" id="CHEBI:29035"/>
    </cofactor>
    <text evidence="6">Probably binds two magnesium or manganese ions per subunit.</text>
</comment>
<evidence type="ECO:0000256" key="5">
    <source>
        <dbReference type="PIRSR" id="PIRSR604808-1"/>
    </source>
</evidence>
<dbReference type="SUPFAM" id="SSF56219">
    <property type="entry name" value="DNase I-like"/>
    <property type="match status" value="1"/>
</dbReference>
<dbReference type="InterPro" id="IPR036691">
    <property type="entry name" value="Endo/exonu/phosph_ase_sf"/>
</dbReference>
<dbReference type="GO" id="GO:0006284">
    <property type="term" value="P:base-excision repair"/>
    <property type="evidence" value="ECO:0007669"/>
    <property type="project" value="TreeGrafter"/>
</dbReference>
<dbReference type="EC" id="3.1.11.2" evidence="9"/>
<feature type="active site" evidence="5">
    <location>
        <position position="110"/>
    </location>
</feature>
<dbReference type="GO" id="GO:0003677">
    <property type="term" value="F:DNA binding"/>
    <property type="evidence" value="ECO:0007669"/>
    <property type="project" value="InterPro"/>
</dbReference>
<feature type="binding site" evidence="6">
    <location>
        <position position="150"/>
    </location>
    <ligand>
        <name>Mg(2+)</name>
        <dbReference type="ChEBI" id="CHEBI:18420"/>
        <label>1</label>
    </ligand>
</feature>
<keyword evidence="3 9" id="KW-0378">Hydrolase</keyword>
<feature type="binding site" evidence="6">
    <location>
        <position position="247"/>
    </location>
    <ligand>
        <name>Mg(2+)</name>
        <dbReference type="ChEBI" id="CHEBI:18420"/>
        <label>1</label>
    </ligand>
</feature>
<feature type="binding site" evidence="6">
    <location>
        <position position="152"/>
    </location>
    <ligand>
        <name>Mg(2+)</name>
        <dbReference type="ChEBI" id="CHEBI:18420"/>
        <label>1</label>
    </ligand>
</feature>
<reference evidence="9" key="1">
    <citation type="submission" date="2016-01" db="EMBL/GenBank/DDBJ databases">
        <authorList>
            <person name="Mcilroy J.S."/>
            <person name="Karst M S."/>
            <person name="Albertsen M."/>
        </authorList>
    </citation>
    <scope>NUCLEOTIDE SEQUENCE</scope>
    <source>
        <strain evidence="9">Cfx-K</strain>
    </source>
</reference>
<feature type="binding site" evidence="6">
    <location>
        <position position="37"/>
    </location>
    <ligand>
        <name>Mg(2+)</name>
        <dbReference type="ChEBI" id="CHEBI:18420"/>
        <label>1</label>
    </ligand>
</feature>
<feature type="active site" description="Proton donor/acceptor" evidence="5">
    <location>
        <position position="150"/>
    </location>
</feature>
<evidence type="ECO:0000313" key="9">
    <source>
        <dbReference type="EMBL" id="CUS05269.2"/>
    </source>
</evidence>
<keyword evidence="4 6" id="KW-0460">Magnesium</keyword>
<dbReference type="InterPro" id="IPR005135">
    <property type="entry name" value="Endo/exonuclease/phosphatase"/>
</dbReference>
<evidence type="ECO:0000256" key="2">
    <source>
        <dbReference type="ARBA" id="ARBA00022723"/>
    </source>
</evidence>
<feature type="domain" description="Endonuclease/exonuclease/phosphatase" evidence="8">
    <location>
        <begin position="6"/>
        <end position="248"/>
    </location>
</feature>
<dbReference type="AlphaFoldDB" id="A0A160T6S5"/>
<keyword evidence="10" id="KW-1185">Reference proteome</keyword>
<protein>
    <submittedName>
        <fullName evidence="9">Exodeoxyribonuclease</fullName>
        <ecNumber evidence="9">3.1.11.2</ecNumber>
    </submittedName>
</protein>
<keyword evidence="6" id="KW-0464">Manganese</keyword>
<keyword evidence="2 6" id="KW-0479">Metal-binding</keyword>
<feature type="active site" description="Proton acceptor" evidence="5">
    <location>
        <position position="248"/>
    </location>
</feature>
<dbReference type="EMBL" id="LN890655">
    <property type="protein sequence ID" value="CUS05269.2"/>
    <property type="molecule type" value="Genomic_DNA"/>
</dbReference>
<evidence type="ECO:0000256" key="1">
    <source>
        <dbReference type="ARBA" id="ARBA00007092"/>
    </source>
</evidence>
<dbReference type="PROSITE" id="PS51435">
    <property type="entry name" value="AP_NUCLEASE_F1_4"/>
    <property type="match status" value="1"/>
</dbReference>
<gene>
    <name evidence="9" type="primary">exoA</name>
    <name evidence="9" type="ORF">CFX0092_A3391</name>
</gene>
<dbReference type="NCBIfam" id="TIGR00633">
    <property type="entry name" value="xth"/>
    <property type="match status" value="1"/>
</dbReference>
<evidence type="ECO:0000256" key="7">
    <source>
        <dbReference type="PIRSR" id="PIRSR604808-3"/>
    </source>
</evidence>
<dbReference type="Pfam" id="PF03372">
    <property type="entry name" value="Exo_endo_phos"/>
    <property type="match status" value="1"/>
</dbReference>
<name>A0A160T6S5_9CHLR</name>
<proteinExistence type="inferred from homology"/>
<feature type="site" description="Important for catalytic activity" evidence="7">
    <location>
        <position position="222"/>
    </location>
</feature>
<accession>A0A160T6S5</accession>
<feature type="binding site" evidence="6">
    <location>
        <position position="8"/>
    </location>
    <ligand>
        <name>Mg(2+)</name>
        <dbReference type="ChEBI" id="CHEBI:18420"/>
        <label>1</label>
    </ligand>
</feature>
<dbReference type="GO" id="GO:0008081">
    <property type="term" value="F:phosphoric diester hydrolase activity"/>
    <property type="evidence" value="ECO:0007669"/>
    <property type="project" value="TreeGrafter"/>
</dbReference>
<dbReference type="Proteomes" id="UP000215027">
    <property type="component" value="Chromosome I"/>
</dbReference>
<dbReference type="OrthoDB" id="9803914at2"/>
<sequence length="262" mass="30047">MLTLYSWNVNGLRAVHRKGIFLDWLARTQPDILCLQETKCRPDQLSEDVLHPPGYYTYWAVSERPGYSGVALYCKQPPLSVQVGLGLPDFDREGRTLVADFGDFTLVNAYFPNGSRDHSRLPFKMQYNADFLDTIENLRQGGQSVIFCGDVNTAHQPIDLARPRQNMNATGFMPIEREWIDRVVERGYLDTYRTLYPDTTGAYTWWAQVTFSRQKNVGWRLDYFFISPDLRPRVMDAAIHPDVLGSDHCPVSLTLAIETDDQ</sequence>
<evidence type="ECO:0000313" key="10">
    <source>
        <dbReference type="Proteomes" id="UP000215027"/>
    </source>
</evidence>
<evidence type="ECO:0000256" key="6">
    <source>
        <dbReference type="PIRSR" id="PIRSR604808-2"/>
    </source>
</evidence>
<dbReference type="NCBIfam" id="TIGR00195">
    <property type="entry name" value="exoDNase_III"/>
    <property type="match status" value="1"/>
</dbReference>
<dbReference type="Gene3D" id="3.60.10.10">
    <property type="entry name" value="Endonuclease/exonuclease/phosphatase"/>
    <property type="match status" value="1"/>
</dbReference>
<feature type="site" description="Transition state stabilizer" evidence="7">
    <location>
        <position position="152"/>
    </location>
</feature>
<dbReference type="FunFam" id="3.60.10.10:FF:000026">
    <property type="entry name" value="Exodeoxyribonuclease III"/>
    <property type="match status" value="1"/>
</dbReference>
<evidence type="ECO:0000259" key="8">
    <source>
        <dbReference type="Pfam" id="PF03372"/>
    </source>
</evidence>